<gene>
    <name evidence="2" type="ORF">EDC64_11420</name>
</gene>
<sequence length="688" mass="73611">MTYGLAFDPFVSLPVLAALGLLAVLLAGLLLASRTRGAAFRALALAAGLAALANPSLTREEREPLSSVVAVVVDKSASQDFGDRTAQTEAARTEVTARLARIPGLEVRTLEANARDGESDGTRLFSALAAGLADVPPERVAGAILITDGRVHDAPADAAGLGFAAPVHGLVTGRAGERDRRVALEKAPRFGIVGQRQSLTFRVTDEGAPAGARVPITVRRDGETIATPIVTAGQSATVEVEIAHAGPNIVEIEAPPLADELTPINNRTAVSIDGIRDKLRVLLVSGEPNVGERTWRNLLKSDANVDLVHFTILRPPEKQDGTPINELSLIAFPTRELFQTKIRDFDLIIFDRYSQQGVLPQIYFDNIVRYVRAGGAVLVAAGTDYVEPGSLYNTPLEDILPGVPTGNTTEIPYHARLTDPGKRHPVTRALPGSEQTPPHWSRFFRVIDANARSGTAILAGPDEKPVLLLDRVGEGRVALLLSDHIWLWARGYEGGGPYIDLLRRLSHWLMKEPDLEEERLKLSTSGRDLVVERQTMGDTVPVAQVTPPTGPARTLTLTQAEPGLWRATTPADQLGLWRAANGPLNALVNIGPLNPKEFAEVTSTRDVLVPVSAATGGGLWRLADLSGSVPRIVPVTSGDRLAGADWMGLRTREVSVVTGIGLFPVFAGLSGLMLLLGLLALSWVREGR</sequence>
<reference evidence="2 3" key="1">
    <citation type="submission" date="2019-03" db="EMBL/GenBank/DDBJ databases">
        <title>Genomic Encyclopedia of Type Strains, Phase IV (KMG-IV): sequencing the most valuable type-strain genomes for metagenomic binning, comparative biology and taxonomic classification.</title>
        <authorList>
            <person name="Goeker M."/>
        </authorList>
    </citation>
    <scope>NUCLEOTIDE SEQUENCE [LARGE SCALE GENOMIC DNA]</scope>
    <source>
        <strain evidence="2 3">DSM 9035</strain>
    </source>
</reference>
<dbReference type="SUPFAM" id="SSF52317">
    <property type="entry name" value="Class I glutamine amidotransferase-like"/>
    <property type="match status" value="1"/>
</dbReference>
<dbReference type="PANTHER" id="PTHR37947">
    <property type="entry name" value="BLL2462 PROTEIN"/>
    <property type="match status" value="1"/>
</dbReference>
<dbReference type="AlphaFoldDB" id="A0A4R3LP53"/>
<dbReference type="Gene3D" id="3.40.50.880">
    <property type="match status" value="1"/>
</dbReference>
<proteinExistence type="predicted"/>
<evidence type="ECO:0000256" key="1">
    <source>
        <dbReference type="SAM" id="Phobius"/>
    </source>
</evidence>
<dbReference type="Proteomes" id="UP000294664">
    <property type="component" value="Unassembled WGS sequence"/>
</dbReference>
<dbReference type="RefSeq" id="WP_132034225.1">
    <property type="nucleotide sequence ID" value="NZ_SMAI01000014.1"/>
</dbReference>
<evidence type="ECO:0000313" key="2">
    <source>
        <dbReference type="EMBL" id="TCT02160.1"/>
    </source>
</evidence>
<dbReference type="EMBL" id="SMAI01000014">
    <property type="protein sequence ID" value="TCT02160.1"/>
    <property type="molecule type" value="Genomic_DNA"/>
</dbReference>
<evidence type="ECO:0000313" key="3">
    <source>
        <dbReference type="Proteomes" id="UP000294664"/>
    </source>
</evidence>
<protein>
    <recommendedName>
        <fullName evidence="4">Glutamine amidotransferase</fullName>
    </recommendedName>
</protein>
<keyword evidence="1" id="KW-1133">Transmembrane helix</keyword>
<keyword evidence="1" id="KW-0812">Transmembrane</keyword>
<accession>A0A4R3LP53</accession>
<feature type="transmembrane region" description="Helical" evidence="1">
    <location>
        <begin position="38"/>
        <end position="57"/>
    </location>
</feature>
<dbReference type="OrthoDB" id="9769144at2"/>
<organism evidence="2 3">
    <name type="scientific">Aquabacter spiritensis</name>
    <dbReference type="NCBI Taxonomy" id="933073"/>
    <lineage>
        <taxon>Bacteria</taxon>
        <taxon>Pseudomonadati</taxon>
        <taxon>Pseudomonadota</taxon>
        <taxon>Alphaproteobacteria</taxon>
        <taxon>Hyphomicrobiales</taxon>
        <taxon>Xanthobacteraceae</taxon>
        <taxon>Aquabacter</taxon>
    </lineage>
</organism>
<feature type="transmembrane region" description="Helical" evidence="1">
    <location>
        <begin position="660"/>
        <end position="684"/>
    </location>
</feature>
<evidence type="ECO:0008006" key="4">
    <source>
        <dbReference type="Google" id="ProtNLM"/>
    </source>
</evidence>
<feature type="transmembrane region" description="Helical" evidence="1">
    <location>
        <begin position="12"/>
        <end position="31"/>
    </location>
</feature>
<dbReference type="PANTHER" id="PTHR37947:SF1">
    <property type="entry name" value="BLL2462 PROTEIN"/>
    <property type="match status" value="1"/>
</dbReference>
<comment type="caution">
    <text evidence="2">The sequence shown here is derived from an EMBL/GenBank/DDBJ whole genome shotgun (WGS) entry which is preliminary data.</text>
</comment>
<dbReference type="InterPro" id="IPR029062">
    <property type="entry name" value="Class_I_gatase-like"/>
</dbReference>
<keyword evidence="3" id="KW-1185">Reference proteome</keyword>
<name>A0A4R3LP53_9HYPH</name>
<keyword evidence="1" id="KW-0472">Membrane</keyword>